<gene>
    <name evidence="1" type="ORF">TIFTF001_031180</name>
</gene>
<protein>
    <submittedName>
        <fullName evidence="1">Uncharacterized protein</fullName>
    </submittedName>
</protein>
<accession>A0AA88DVV7</accession>
<proteinExistence type="predicted"/>
<reference evidence="1" key="1">
    <citation type="submission" date="2023-07" db="EMBL/GenBank/DDBJ databases">
        <title>draft genome sequence of fig (Ficus carica).</title>
        <authorList>
            <person name="Takahashi T."/>
            <person name="Nishimura K."/>
        </authorList>
    </citation>
    <scope>NUCLEOTIDE SEQUENCE</scope>
</reference>
<organism evidence="1 2">
    <name type="scientific">Ficus carica</name>
    <name type="common">Common fig</name>
    <dbReference type="NCBI Taxonomy" id="3494"/>
    <lineage>
        <taxon>Eukaryota</taxon>
        <taxon>Viridiplantae</taxon>
        <taxon>Streptophyta</taxon>
        <taxon>Embryophyta</taxon>
        <taxon>Tracheophyta</taxon>
        <taxon>Spermatophyta</taxon>
        <taxon>Magnoliopsida</taxon>
        <taxon>eudicotyledons</taxon>
        <taxon>Gunneridae</taxon>
        <taxon>Pentapetalae</taxon>
        <taxon>rosids</taxon>
        <taxon>fabids</taxon>
        <taxon>Rosales</taxon>
        <taxon>Moraceae</taxon>
        <taxon>Ficeae</taxon>
        <taxon>Ficus</taxon>
    </lineage>
</organism>
<evidence type="ECO:0000313" key="2">
    <source>
        <dbReference type="Proteomes" id="UP001187192"/>
    </source>
</evidence>
<dbReference type="Proteomes" id="UP001187192">
    <property type="component" value="Unassembled WGS sequence"/>
</dbReference>
<name>A0AA88DVV7_FICCA</name>
<keyword evidence="2" id="KW-1185">Reference proteome</keyword>
<dbReference type="EMBL" id="BTGU01000123">
    <property type="protein sequence ID" value="GMN62095.1"/>
    <property type="molecule type" value="Genomic_DNA"/>
</dbReference>
<dbReference type="AlphaFoldDB" id="A0AA88DVV7"/>
<comment type="caution">
    <text evidence="1">The sequence shown here is derived from an EMBL/GenBank/DDBJ whole genome shotgun (WGS) entry which is preliminary data.</text>
</comment>
<evidence type="ECO:0000313" key="1">
    <source>
        <dbReference type="EMBL" id="GMN62095.1"/>
    </source>
</evidence>
<sequence>MEGRVHSGLAKEIRQSGVVININRVARDRVKVPPATSAAPQQLGESQIRRGEAWLGVGAVWLFA</sequence>